<dbReference type="SUPFAM" id="SSF143011">
    <property type="entry name" value="RelE-like"/>
    <property type="match status" value="1"/>
</dbReference>
<dbReference type="GO" id="GO:0006415">
    <property type="term" value="P:translational termination"/>
    <property type="evidence" value="ECO:0007669"/>
    <property type="project" value="TreeGrafter"/>
</dbReference>
<dbReference type="Gene3D" id="3.30.2310.20">
    <property type="entry name" value="RelE-like"/>
    <property type="match status" value="1"/>
</dbReference>
<protein>
    <submittedName>
        <fullName evidence="3">Type II toxin-antitoxin system YafQ family toxin</fullName>
    </submittedName>
</protein>
<dbReference type="InterPro" id="IPR035093">
    <property type="entry name" value="RelE/ParE_toxin_dom_sf"/>
</dbReference>
<dbReference type="InterPro" id="IPR007712">
    <property type="entry name" value="RelE/ParE_toxin"/>
</dbReference>
<evidence type="ECO:0000313" key="3">
    <source>
        <dbReference type="EMBL" id="RYM34566.1"/>
    </source>
</evidence>
<dbReference type="Pfam" id="PF15738">
    <property type="entry name" value="YafQ_toxin"/>
    <property type="match status" value="1"/>
</dbReference>
<reference evidence="3 4" key="1">
    <citation type="submission" date="2019-02" db="EMBL/GenBank/DDBJ databases">
        <title>Genome sequence of the sea-ice species Brumimicrobium glaciale.</title>
        <authorList>
            <person name="Bowman J.P."/>
        </authorList>
    </citation>
    <scope>NUCLEOTIDE SEQUENCE [LARGE SCALE GENOMIC DNA]</scope>
    <source>
        <strain evidence="3 4">IC156</strain>
    </source>
</reference>
<dbReference type="RefSeq" id="WP_130092575.1">
    <property type="nucleotide sequence ID" value="NZ_SETE01000002.1"/>
</dbReference>
<dbReference type="InterPro" id="IPR004386">
    <property type="entry name" value="Toxin_YafQ-like"/>
</dbReference>
<keyword evidence="1" id="KW-1277">Toxin-antitoxin system</keyword>
<dbReference type="NCBIfam" id="TIGR02385">
    <property type="entry name" value="RelE_StbE"/>
    <property type="match status" value="1"/>
</dbReference>
<dbReference type="PANTHER" id="PTHR40588">
    <property type="entry name" value="MRNA INTERFERASE TOXIN YAFQ"/>
    <property type="match status" value="1"/>
</dbReference>
<dbReference type="AlphaFoldDB" id="A0A4V1WFW0"/>
<dbReference type="GO" id="GO:0006402">
    <property type="term" value="P:mRNA catabolic process"/>
    <property type="evidence" value="ECO:0007669"/>
    <property type="project" value="TreeGrafter"/>
</dbReference>
<evidence type="ECO:0000313" key="4">
    <source>
        <dbReference type="Proteomes" id="UP000293952"/>
    </source>
</evidence>
<dbReference type="Proteomes" id="UP000293952">
    <property type="component" value="Unassembled WGS sequence"/>
</dbReference>
<gene>
    <name evidence="3" type="ORF">ERX46_04110</name>
</gene>
<evidence type="ECO:0000256" key="1">
    <source>
        <dbReference type="ARBA" id="ARBA00022649"/>
    </source>
</evidence>
<accession>A0A4V1WFW0</accession>
<proteinExistence type="predicted"/>
<evidence type="ECO:0000256" key="2">
    <source>
        <dbReference type="PIRSR" id="PIRSR006156-1"/>
    </source>
</evidence>
<feature type="active site" description="Proton donor" evidence="2">
    <location>
        <position position="86"/>
    </location>
</feature>
<dbReference type="GO" id="GO:0004521">
    <property type="term" value="F:RNA endonuclease activity"/>
    <property type="evidence" value="ECO:0007669"/>
    <property type="project" value="TreeGrafter"/>
</dbReference>
<organism evidence="3 4">
    <name type="scientific">Brumimicrobium glaciale</name>
    <dbReference type="NCBI Taxonomy" id="200475"/>
    <lineage>
        <taxon>Bacteria</taxon>
        <taxon>Pseudomonadati</taxon>
        <taxon>Bacteroidota</taxon>
        <taxon>Flavobacteriia</taxon>
        <taxon>Flavobacteriales</taxon>
        <taxon>Crocinitomicaceae</taxon>
        <taxon>Brumimicrobium</taxon>
    </lineage>
</organism>
<dbReference type="PIRSF" id="PIRSF006156">
    <property type="entry name" value="YafQ"/>
    <property type="match status" value="1"/>
</dbReference>
<dbReference type="EMBL" id="SETE01000002">
    <property type="protein sequence ID" value="RYM34566.1"/>
    <property type="molecule type" value="Genomic_DNA"/>
</dbReference>
<sequence length="91" mass="10946">MFEIEFESTFKKDYKKAKKNKRNLDLLEEVLLLLRKKGSLPSSYKPHKLKGNYKGFWECHIQPDWLLIWKLDSKNKIIYLSRTGKHSDLFT</sequence>
<keyword evidence="4" id="KW-1185">Reference proteome</keyword>
<comment type="caution">
    <text evidence="3">The sequence shown here is derived from an EMBL/GenBank/DDBJ whole genome shotgun (WGS) entry which is preliminary data.</text>
</comment>
<dbReference type="PANTHER" id="PTHR40588:SF1">
    <property type="entry name" value="MRNA INTERFERASE TOXIN YAFQ"/>
    <property type="match status" value="1"/>
</dbReference>
<name>A0A4V1WFW0_9FLAO</name>
<dbReference type="OrthoDB" id="7030467at2"/>